<evidence type="ECO:0000313" key="4">
    <source>
        <dbReference type="Proteomes" id="UP000297567"/>
    </source>
</evidence>
<evidence type="ECO:0000313" key="3">
    <source>
        <dbReference type="EMBL" id="TGL58608.1"/>
    </source>
</evidence>
<reference evidence="3" key="1">
    <citation type="journal article" date="2019" name="PLoS Negl. Trop. Dis.">
        <title>Revisiting the worldwide diversity of Leptospira species in the environment.</title>
        <authorList>
            <person name="Vincent A.T."/>
            <person name="Schiettekatte O."/>
            <person name="Bourhy P."/>
            <person name="Veyrier F.J."/>
            <person name="Picardeau M."/>
        </authorList>
    </citation>
    <scope>NUCLEOTIDE SEQUENCE [LARGE SCALE GENOMIC DNA]</scope>
    <source>
        <strain evidence="3">201702451</strain>
    </source>
</reference>
<feature type="compositionally biased region" description="Polar residues" evidence="1">
    <location>
        <begin position="125"/>
        <end position="136"/>
    </location>
</feature>
<organism evidence="3 4">
    <name type="scientific">Leptospira jelokensis</name>
    <dbReference type="NCBI Taxonomy" id="2484931"/>
    <lineage>
        <taxon>Bacteria</taxon>
        <taxon>Pseudomonadati</taxon>
        <taxon>Spirochaetota</taxon>
        <taxon>Spirochaetia</taxon>
        <taxon>Leptospirales</taxon>
        <taxon>Leptospiraceae</taxon>
        <taxon>Leptospira</taxon>
    </lineage>
</organism>
<keyword evidence="4" id="KW-1185">Reference proteome</keyword>
<feature type="domain" description="Inorganic pyrophosphatase" evidence="2">
    <location>
        <begin position="90"/>
        <end position="126"/>
    </location>
</feature>
<dbReference type="InterPro" id="IPR041595">
    <property type="entry name" value="Inorganic_Pase"/>
</dbReference>
<evidence type="ECO:0000256" key="1">
    <source>
        <dbReference type="SAM" id="MobiDB-lite"/>
    </source>
</evidence>
<dbReference type="Pfam" id="PF18823">
    <property type="entry name" value="InPase"/>
    <property type="match status" value="1"/>
</dbReference>
<name>A0A4Z0ZXZ1_9LEPT</name>
<dbReference type="EMBL" id="RQGH01000035">
    <property type="protein sequence ID" value="TGL58608.1"/>
    <property type="molecule type" value="Genomic_DNA"/>
</dbReference>
<comment type="caution">
    <text evidence="3">The sequence shown here is derived from an EMBL/GenBank/DDBJ whole genome shotgun (WGS) entry which is preliminary data.</text>
</comment>
<dbReference type="Proteomes" id="UP000297567">
    <property type="component" value="Unassembled WGS sequence"/>
</dbReference>
<sequence length="143" mass="16484">MNELVDLFFDKFQMAMTKLNPNWQEQAMDPDVSTSVELQKNKIMAVKWVISSSKDSQKLDKVLKEVSKEEGFELIEELLKRRIQKSKISQAQYEAGNYKKEHIRLHGLDIAIENKKNTYRKGTAKSISTSDISKGQSELMEIS</sequence>
<protein>
    <recommendedName>
        <fullName evidence="2">Inorganic pyrophosphatase domain-containing protein</fullName>
    </recommendedName>
</protein>
<gene>
    <name evidence="3" type="ORF">EHQ62_17075</name>
</gene>
<proteinExistence type="predicted"/>
<feature type="region of interest" description="Disordered" evidence="1">
    <location>
        <begin position="123"/>
        <end position="143"/>
    </location>
</feature>
<accession>A0A4Z0ZXZ1</accession>
<evidence type="ECO:0000259" key="2">
    <source>
        <dbReference type="Pfam" id="PF18823"/>
    </source>
</evidence>
<dbReference type="AlphaFoldDB" id="A0A4Z0ZXZ1"/>